<protein>
    <recommendedName>
        <fullName evidence="5">Curli production assembly/transport component CsgG</fullName>
    </recommendedName>
</protein>
<sequence length="402" mass="43617">MMTTFKLLVFALLAVPAFAFSAEKIVEVSASGATKEQAIEAGLVRAIAQVKGISIDSDTLRIANQVRVNGESNTSVAMSSVTAMKTKGLISNYEVLESECFDSCEVFLRVTVPVYKSPGLSTDRRRKLVVIPFAGEHGKRFSDSLQSALVQARRFAVLDREHNSEYEAEKRLLMSSDTALEEKMRLGQVLGVDYLVVGSVSFEDNSFQGTSSYTGESSYVEDMRSEVSYKVINLATRQVKWQDTVLIEEHVNNPFVAQTISRSITGAIYPMKIVSNKNATVVLNQGGTSVMVGEKYDVFKLGEKLIDPYTKESLGREEIYIGQVQVNKVTSKVAYAIALESDVNAMAVGSIVRPSAATSQAVHATPVVQSTVRPSAEGGILLPLPAKNEPKASPEGGVLINK</sequence>
<proteinExistence type="predicted"/>
<evidence type="ECO:0000313" key="4">
    <source>
        <dbReference type="Proteomes" id="UP000470213"/>
    </source>
</evidence>
<dbReference type="Proteomes" id="UP000470213">
    <property type="component" value="Unassembled WGS sequence"/>
</dbReference>
<dbReference type="EMBL" id="JAAAWN010000019">
    <property type="protein sequence ID" value="NDV92209.1"/>
    <property type="molecule type" value="Genomic_DNA"/>
</dbReference>
<feature type="region of interest" description="Disordered" evidence="1">
    <location>
        <begin position="380"/>
        <end position="402"/>
    </location>
</feature>
<dbReference type="Gene3D" id="3.40.50.10610">
    <property type="entry name" value="ABC-type transport auxiliary lipoprotein component"/>
    <property type="match status" value="1"/>
</dbReference>
<feature type="chain" id="PRO_5031265150" description="Curli production assembly/transport component CsgG" evidence="2">
    <location>
        <begin position="22"/>
        <end position="402"/>
    </location>
</feature>
<evidence type="ECO:0008006" key="5">
    <source>
        <dbReference type="Google" id="ProtNLM"/>
    </source>
</evidence>
<dbReference type="InterPro" id="IPR005534">
    <property type="entry name" value="Curli_assmbl/transp-comp_CsgG"/>
</dbReference>
<dbReference type="GO" id="GO:0030288">
    <property type="term" value="C:outer membrane-bounded periplasmic space"/>
    <property type="evidence" value="ECO:0007669"/>
    <property type="project" value="InterPro"/>
</dbReference>
<evidence type="ECO:0000313" key="3">
    <source>
        <dbReference type="EMBL" id="NDV92209.1"/>
    </source>
</evidence>
<evidence type="ECO:0000256" key="1">
    <source>
        <dbReference type="SAM" id="MobiDB-lite"/>
    </source>
</evidence>
<reference evidence="3 4" key="1">
    <citation type="submission" date="2020-01" db="EMBL/GenBank/DDBJ databases">
        <authorList>
            <person name="Chen J."/>
            <person name="Zhu S."/>
            <person name="Yang J."/>
        </authorList>
    </citation>
    <scope>NUCLEOTIDE SEQUENCE [LARGE SCALE GENOMIC DNA]</scope>
    <source>
        <strain evidence="3 4">345S023</strain>
    </source>
</reference>
<evidence type="ECO:0000256" key="2">
    <source>
        <dbReference type="SAM" id="SignalP"/>
    </source>
</evidence>
<dbReference type="RefSeq" id="WP_163086632.1">
    <property type="nucleotide sequence ID" value="NZ_JAAAWN010000019.1"/>
</dbReference>
<dbReference type="Pfam" id="PF03783">
    <property type="entry name" value="CsgG"/>
    <property type="match status" value="1"/>
</dbReference>
<organism evidence="3 4">
    <name type="scientific">Alteromonas profundi</name>
    <dbReference type="NCBI Taxonomy" id="2696062"/>
    <lineage>
        <taxon>Bacteria</taxon>
        <taxon>Pseudomonadati</taxon>
        <taxon>Pseudomonadota</taxon>
        <taxon>Gammaproteobacteria</taxon>
        <taxon>Alteromonadales</taxon>
        <taxon>Alteromonadaceae</taxon>
        <taxon>Alteromonas/Salinimonas group</taxon>
        <taxon>Alteromonas</taxon>
    </lineage>
</organism>
<comment type="caution">
    <text evidence="3">The sequence shown here is derived from an EMBL/GenBank/DDBJ whole genome shotgun (WGS) entry which is preliminary data.</text>
</comment>
<accession>A0A7X5LNJ4</accession>
<gene>
    <name evidence="3" type="ORF">GTH32_13590</name>
</gene>
<dbReference type="AlphaFoldDB" id="A0A7X5LNJ4"/>
<feature type="signal peptide" evidence="2">
    <location>
        <begin position="1"/>
        <end position="21"/>
    </location>
</feature>
<keyword evidence="2" id="KW-0732">Signal</keyword>
<keyword evidence="4" id="KW-1185">Reference proteome</keyword>
<name>A0A7X5LNJ4_9ALTE</name>